<reference evidence="1" key="2">
    <citation type="journal article" date="2023" name="IMA Fungus">
        <title>Comparative genomic study of the Penicillium genus elucidates a diverse pangenome and 15 lateral gene transfer events.</title>
        <authorList>
            <person name="Petersen C."/>
            <person name="Sorensen T."/>
            <person name="Nielsen M.R."/>
            <person name="Sondergaard T.E."/>
            <person name="Sorensen J.L."/>
            <person name="Fitzpatrick D.A."/>
            <person name="Frisvad J.C."/>
            <person name="Nielsen K.L."/>
        </authorList>
    </citation>
    <scope>NUCLEOTIDE SEQUENCE</scope>
    <source>
        <strain evidence="1">IBT 21472</strain>
    </source>
</reference>
<sequence length="302" mass="34466">MHNAIDEAYLGPQFAEWSLDSDSTIEMPNRGGAPWGLESISPIFRVHENSTWRQHIEFLWNFLRTDFQVNANTSCGTHVNLSRAGGYSIADLKKICQSIIHFEPAFEALLPEDRLSNEYARSNWLDNTNFGHQNLSRKQSIAAIQRASSMRELVLLMNPNHDKMFGWNFLYLLNSPNGTIEFRRGAACTSAQQVFVYIEIAMSFIEAAIQLGTMENLERVPGTVGSLKRFISAARLPNNVPGLYDSRYLSLFFGNKSDSTFREPKPLGRLSAYQLSKLRKKKEDDKKQNVAMVKMLREPYWS</sequence>
<proteinExistence type="predicted"/>
<dbReference type="PANTHER" id="PTHR36847">
    <property type="entry name" value="AMIDOLIGASE ENZYME"/>
    <property type="match status" value="1"/>
</dbReference>
<evidence type="ECO:0000313" key="2">
    <source>
        <dbReference type="Proteomes" id="UP001147746"/>
    </source>
</evidence>
<dbReference type="EMBL" id="JAPZBO010000009">
    <property type="protein sequence ID" value="KAJ5302917.1"/>
    <property type="molecule type" value="Genomic_DNA"/>
</dbReference>
<evidence type="ECO:0000313" key="1">
    <source>
        <dbReference type="EMBL" id="KAJ5302917.1"/>
    </source>
</evidence>
<name>A0A9W9PNW1_9EURO</name>
<reference evidence="1" key="1">
    <citation type="submission" date="2022-12" db="EMBL/GenBank/DDBJ databases">
        <authorList>
            <person name="Petersen C."/>
        </authorList>
    </citation>
    <scope>NUCLEOTIDE SEQUENCE</scope>
    <source>
        <strain evidence="1">IBT 21472</strain>
    </source>
</reference>
<keyword evidence="2" id="KW-1185">Reference proteome</keyword>
<dbReference type="InterPro" id="IPR022025">
    <property type="entry name" value="Amidoligase_2"/>
</dbReference>
<dbReference type="PANTHER" id="PTHR36847:SF1">
    <property type="entry name" value="AMIDOLIGASE ENZYME"/>
    <property type="match status" value="1"/>
</dbReference>
<dbReference type="Pfam" id="PF12224">
    <property type="entry name" value="Amidoligase_2"/>
    <property type="match status" value="1"/>
</dbReference>
<protein>
    <recommendedName>
        <fullName evidence="3">Amidoligase enzyme-domain-containing protein</fullName>
    </recommendedName>
</protein>
<gene>
    <name evidence="1" type="ORF">N7476_009716</name>
</gene>
<comment type="caution">
    <text evidence="1">The sequence shown here is derived from an EMBL/GenBank/DDBJ whole genome shotgun (WGS) entry which is preliminary data.</text>
</comment>
<evidence type="ECO:0008006" key="3">
    <source>
        <dbReference type="Google" id="ProtNLM"/>
    </source>
</evidence>
<accession>A0A9W9PNW1</accession>
<dbReference type="OrthoDB" id="5291055at2759"/>
<dbReference type="AlphaFoldDB" id="A0A9W9PNW1"/>
<organism evidence="1 2">
    <name type="scientific">Penicillium atrosanguineum</name>
    <dbReference type="NCBI Taxonomy" id="1132637"/>
    <lineage>
        <taxon>Eukaryota</taxon>
        <taxon>Fungi</taxon>
        <taxon>Dikarya</taxon>
        <taxon>Ascomycota</taxon>
        <taxon>Pezizomycotina</taxon>
        <taxon>Eurotiomycetes</taxon>
        <taxon>Eurotiomycetidae</taxon>
        <taxon>Eurotiales</taxon>
        <taxon>Aspergillaceae</taxon>
        <taxon>Penicillium</taxon>
    </lineage>
</organism>
<dbReference type="Proteomes" id="UP001147746">
    <property type="component" value="Unassembled WGS sequence"/>
</dbReference>